<feature type="transmembrane region" description="Helical" evidence="1">
    <location>
        <begin position="12"/>
        <end position="33"/>
    </location>
</feature>
<evidence type="ECO:0000313" key="3">
    <source>
        <dbReference type="Proteomes" id="UP000322139"/>
    </source>
</evidence>
<dbReference type="Proteomes" id="UP000322139">
    <property type="component" value="Unassembled WGS sequence"/>
</dbReference>
<dbReference type="EMBL" id="VTER01000008">
    <property type="protein sequence ID" value="TYS46312.1"/>
    <property type="molecule type" value="Genomic_DNA"/>
</dbReference>
<gene>
    <name evidence="2" type="ORF">FZD51_17190</name>
</gene>
<evidence type="ECO:0000256" key="1">
    <source>
        <dbReference type="SAM" id="Phobius"/>
    </source>
</evidence>
<sequence length="97" mass="11364">MRSDRYTGRRTIRWKIPFLILLTAAAGLLIFYYSTSLIKIESPEKDLGQKVVIELPAGKSIYTYEKLLFHENGKLYYKGERNEIDLTGGRIIYEDWD</sequence>
<dbReference type="AlphaFoldDB" id="A0A5D4R9K5"/>
<keyword evidence="1" id="KW-0472">Membrane</keyword>
<keyword evidence="1" id="KW-1133">Transmembrane helix</keyword>
<keyword evidence="1" id="KW-0812">Transmembrane</keyword>
<name>A0A5D4R9K5_9BACI</name>
<proteinExistence type="predicted"/>
<protein>
    <submittedName>
        <fullName evidence="2">Uncharacterized protein</fullName>
    </submittedName>
</protein>
<reference evidence="2 3" key="1">
    <citation type="submission" date="2019-08" db="EMBL/GenBank/DDBJ databases">
        <title>Bacillus genomes from the desert of Cuatro Cienegas, Coahuila.</title>
        <authorList>
            <person name="Olmedo-Alvarez G."/>
        </authorList>
    </citation>
    <scope>NUCLEOTIDE SEQUENCE [LARGE SCALE GENOMIC DNA]</scope>
    <source>
        <strain evidence="2 3">CH446_14T</strain>
    </source>
</reference>
<dbReference type="RefSeq" id="WP_148975891.1">
    <property type="nucleotide sequence ID" value="NZ_VTER01000008.1"/>
</dbReference>
<comment type="caution">
    <text evidence="2">The sequence shown here is derived from an EMBL/GenBank/DDBJ whole genome shotgun (WGS) entry which is preliminary data.</text>
</comment>
<evidence type="ECO:0000313" key="2">
    <source>
        <dbReference type="EMBL" id="TYS46312.1"/>
    </source>
</evidence>
<accession>A0A5D4R9K5</accession>
<organism evidence="2 3">
    <name type="scientific">Bacillus infantis</name>
    <dbReference type="NCBI Taxonomy" id="324767"/>
    <lineage>
        <taxon>Bacteria</taxon>
        <taxon>Bacillati</taxon>
        <taxon>Bacillota</taxon>
        <taxon>Bacilli</taxon>
        <taxon>Bacillales</taxon>
        <taxon>Bacillaceae</taxon>
        <taxon>Bacillus</taxon>
    </lineage>
</organism>